<organism evidence="6 7">
    <name type="scientific">Dioscorea zingiberensis</name>
    <dbReference type="NCBI Taxonomy" id="325984"/>
    <lineage>
        <taxon>Eukaryota</taxon>
        <taxon>Viridiplantae</taxon>
        <taxon>Streptophyta</taxon>
        <taxon>Embryophyta</taxon>
        <taxon>Tracheophyta</taxon>
        <taxon>Spermatophyta</taxon>
        <taxon>Magnoliopsida</taxon>
        <taxon>Liliopsida</taxon>
        <taxon>Dioscoreales</taxon>
        <taxon>Dioscoreaceae</taxon>
        <taxon>Dioscorea</taxon>
    </lineage>
</organism>
<dbReference type="PROSITE" id="PS50303">
    <property type="entry name" value="PUM_HD"/>
    <property type="match status" value="1"/>
</dbReference>
<dbReference type="AlphaFoldDB" id="A0A9D5BW13"/>
<dbReference type="SUPFAM" id="SSF48371">
    <property type="entry name" value="ARM repeat"/>
    <property type="match status" value="1"/>
</dbReference>
<feature type="repeat" description="Pumilio" evidence="3">
    <location>
        <begin position="186"/>
        <end position="215"/>
    </location>
</feature>
<feature type="chain" id="PRO_5039327271" description="PUM-HD domain-containing protein" evidence="4">
    <location>
        <begin position="18"/>
        <end position="215"/>
    </location>
</feature>
<dbReference type="EMBL" id="JAGGNH010000010">
    <property type="protein sequence ID" value="KAJ0961934.1"/>
    <property type="molecule type" value="Genomic_DNA"/>
</dbReference>
<dbReference type="Proteomes" id="UP001085076">
    <property type="component" value="Miscellaneous, Linkage group lg10"/>
</dbReference>
<reference evidence="6" key="1">
    <citation type="submission" date="2021-03" db="EMBL/GenBank/DDBJ databases">
        <authorList>
            <person name="Li Z."/>
            <person name="Yang C."/>
        </authorList>
    </citation>
    <scope>NUCLEOTIDE SEQUENCE</scope>
    <source>
        <strain evidence="6">Dzin_1.0</strain>
        <tissue evidence="6">Leaf</tissue>
    </source>
</reference>
<dbReference type="InterPro" id="IPR016024">
    <property type="entry name" value="ARM-type_fold"/>
</dbReference>
<dbReference type="Pfam" id="PF00806">
    <property type="entry name" value="PUF"/>
    <property type="match status" value="4"/>
</dbReference>
<accession>A0A9D5BW13</accession>
<dbReference type="OrthoDB" id="639054at2759"/>
<evidence type="ECO:0000256" key="1">
    <source>
        <dbReference type="ARBA" id="ARBA00022737"/>
    </source>
</evidence>
<keyword evidence="2" id="KW-0810">Translation regulation</keyword>
<feature type="repeat" description="Pumilio" evidence="3">
    <location>
        <begin position="85"/>
        <end position="121"/>
    </location>
</feature>
<feature type="signal peptide" evidence="4">
    <location>
        <begin position="1"/>
        <end position="17"/>
    </location>
</feature>
<dbReference type="PROSITE" id="PS50302">
    <property type="entry name" value="PUM"/>
    <property type="match status" value="3"/>
</dbReference>
<gene>
    <name evidence="6" type="ORF">J5N97_029762</name>
</gene>
<name>A0A9D5BW13_9LILI</name>
<evidence type="ECO:0000256" key="3">
    <source>
        <dbReference type="PROSITE-ProRule" id="PRU00317"/>
    </source>
</evidence>
<keyword evidence="1" id="KW-0677">Repeat</keyword>
<evidence type="ECO:0000313" key="6">
    <source>
        <dbReference type="EMBL" id="KAJ0961934.1"/>
    </source>
</evidence>
<dbReference type="InterPro" id="IPR033133">
    <property type="entry name" value="PUM-HD"/>
</dbReference>
<dbReference type="PANTHER" id="PTHR12537">
    <property type="entry name" value="RNA BINDING PROTEIN PUMILIO-RELATED"/>
    <property type="match status" value="1"/>
</dbReference>
<evidence type="ECO:0000259" key="5">
    <source>
        <dbReference type="PROSITE" id="PS50303"/>
    </source>
</evidence>
<keyword evidence="7" id="KW-1185">Reference proteome</keyword>
<dbReference type="InterPro" id="IPR011989">
    <property type="entry name" value="ARM-like"/>
</dbReference>
<dbReference type="InterPro" id="IPR001313">
    <property type="entry name" value="Pumilio_RNA-bd_rpt"/>
</dbReference>
<keyword evidence="4" id="KW-0732">Signal</keyword>
<sequence length="215" mass="24941">MLGLLLSIAAKLAVGDAVYLLQLPRHHCVMLSRPLLRMLKLITMLRMGRWKSLYTYRLRPRKKASRSLDRWQVNSLEKIQFIIKTFYGQVVTLSTHPYGCRIIQRVLEHCDDPEMQSTMMEEILKSICTLTQDQYGNYGKPEERSAMISKLTGQIVKMSQQKFVSNVIEKCLTYDTPEECQLLINEMLGSTDENLQAMMKDQFANYVVQKVLKNL</sequence>
<dbReference type="Gene3D" id="1.25.10.10">
    <property type="entry name" value="Leucine-rich Repeat Variant"/>
    <property type="match status" value="1"/>
</dbReference>
<reference evidence="6" key="2">
    <citation type="journal article" date="2022" name="Hortic Res">
        <title>The genome of Dioscorea zingiberensis sheds light on the biosynthesis, origin and evolution of the medicinally important diosgenin saponins.</title>
        <authorList>
            <person name="Li Y."/>
            <person name="Tan C."/>
            <person name="Li Z."/>
            <person name="Guo J."/>
            <person name="Li S."/>
            <person name="Chen X."/>
            <person name="Wang C."/>
            <person name="Dai X."/>
            <person name="Yang H."/>
            <person name="Song W."/>
            <person name="Hou L."/>
            <person name="Xu J."/>
            <person name="Tong Z."/>
            <person name="Xu A."/>
            <person name="Yuan X."/>
            <person name="Wang W."/>
            <person name="Yang Q."/>
            <person name="Chen L."/>
            <person name="Sun Z."/>
            <person name="Wang K."/>
            <person name="Pan B."/>
            <person name="Chen J."/>
            <person name="Bao Y."/>
            <person name="Liu F."/>
            <person name="Qi X."/>
            <person name="Gang D.R."/>
            <person name="Wen J."/>
            <person name="Li J."/>
        </authorList>
    </citation>
    <scope>NUCLEOTIDE SEQUENCE</scope>
    <source>
        <strain evidence="6">Dzin_1.0</strain>
    </source>
</reference>
<comment type="caution">
    <text evidence="6">The sequence shown here is derived from an EMBL/GenBank/DDBJ whole genome shotgun (WGS) entry which is preliminary data.</text>
</comment>
<dbReference type="PANTHER" id="PTHR12537:SF12">
    <property type="entry name" value="MATERNAL PROTEIN PUMILIO"/>
    <property type="match status" value="1"/>
</dbReference>
<evidence type="ECO:0000313" key="7">
    <source>
        <dbReference type="Proteomes" id="UP001085076"/>
    </source>
</evidence>
<protein>
    <recommendedName>
        <fullName evidence="5">PUM-HD domain-containing protein</fullName>
    </recommendedName>
</protein>
<evidence type="ECO:0000256" key="2">
    <source>
        <dbReference type="ARBA" id="ARBA00022845"/>
    </source>
</evidence>
<evidence type="ECO:0000256" key="4">
    <source>
        <dbReference type="SAM" id="SignalP"/>
    </source>
</evidence>
<dbReference type="GO" id="GO:0003729">
    <property type="term" value="F:mRNA binding"/>
    <property type="evidence" value="ECO:0007669"/>
    <property type="project" value="TreeGrafter"/>
</dbReference>
<feature type="repeat" description="Pumilio" evidence="3">
    <location>
        <begin position="150"/>
        <end position="185"/>
    </location>
</feature>
<feature type="domain" description="PUM-HD" evidence="5">
    <location>
        <begin position="1"/>
        <end position="215"/>
    </location>
</feature>
<dbReference type="SMART" id="SM00025">
    <property type="entry name" value="Pumilio"/>
    <property type="match status" value="3"/>
</dbReference>
<dbReference type="GO" id="GO:0005737">
    <property type="term" value="C:cytoplasm"/>
    <property type="evidence" value="ECO:0007669"/>
    <property type="project" value="TreeGrafter"/>
</dbReference>
<dbReference type="GO" id="GO:0006417">
    <property type="term" value="P:regulation of translation"/>
    <property type="evidence" value="ECO:0007669"/>
    <property type="project" value="UniProtKB-KW"/>
</dbReference>
<proteinExistence type="predicted"/>